<dbReference type="Pfam" id="PF19886">
    <property type="entry name" value="DUF6359"/>
    <property type="match status" value="1"/>
</dbReference>
<evidence type="ECO:0000259" key="1">
    <source>
        <dbReference type="PROSITE" id="PS51841"/>
    </source>
</evidence>
<keyword evidence="3" id="KW-1185">Reference proteome</keyword>
<dbReference type="InterPro" id="IPR001322">
    <property type="entry name" value="Lamin_tail_dom"/>
</dbReference>
<accession>A0ABT4PDI2</accession>
<dbReference type="RefSeq" id="WP_269876213.1">
    <property type="nucleotide sequence ID" value="NZ_JAPZVM010000001.1"/>
</dbReference>
<organism evidence="2 3">
    <name type="scientific">Phocaeicola acetigenes</name>
    <dbReference type="NCBI Taxonomy" id="3016083"/>
    <lineage>
        <taxon>Bacteria</taxon>
        <taxon>Pseudomonadati</taxon>
        <taxon>Bacteroidota</taxon>
        <taxon>Bacteroidia</taxon>
        <taxon>Bacteroidales</taxon>
        <taxon>Bacteroidaceae</taxon>
        <taxon>Phocaeicola</taxon>
    </lineage>
</organism>
<name>A0ABT4PDI2_9BACT</name>
<comment type="caution">
    <text evidence="2">The sequence shown here is derived from an EMBL/GenBank/DDBJ whole genome shotgun (WGS) entry which is preliminary data.</text>
</comment>
<gene>
    <name evidence="2" type="ORF">O6P32_00070</name>
</gene>
<proteinExistence type="predicted"/>
<protein>
    <submittedName>
        <fullName evidence="2">DUF6359 domain-containing protein</fullName>
    </submittedName>
</protein>
<sequence>MKKIFSALFFTLFGAAALMTSCSDVPAPYEIKSPDDVDLVGTGTKEDPYNVATAQMKQDGSVAWVQGYIVGVMETNVDPFTANFAAPFSTSSNLMIADTPDEQKAKNCVIVQLPFGAIRTALNLVDHADNLKQPVILQGTLTSYFSAAGLKEVSAGVFKGEEIGEEEGGEGETPEGNLIFEEKFTANEGDFTIKNVTLPEGSSYVWKWEQYQTNPPYMKASAYVGGSNKASESWLISPAINLSDATKATLVFKHAHKFGVDKTKELTLWATEAGKEAWEQLTIPNYGSGESWTMVSSGNIDLSKYAGKEVQVGFKYVSTTEGAPTWEVNDVQVYSDGSGNVPTPEEEVTVTKDAPYVESFELGLGKFIIDNKEIGSLSFVWKHDASYKYMKASAYVNGTNNVTESWLTSPVINLTGVDKAVLTFDQAINFAKGKASQYLTVVATEAGMNNWEPLTITYPESDSWNFVASGDVDLNKYAGKKVQLAFKYTSSSEIAATWEVKNVKVAATENGGGTEPEPGTADLFISEYVEGSSFNKYIEIYNPTDQTIDLAGYTLGMHNYSGSGEGGNDSGIKSVALSGTLAPKQVVIYKHSKATAYLGEAIAIDDNVMNFNGNDPVILYKGTDNVIDYFGVDNTAFGADKTFRRKSSVTGPSATYNADEWEATSKDDVSGLGSHTMN</sequence>
<dbReference type="EMBL" id="JAPZVM010000001">
    <property type="protein sequence ID" value="MCZ8371109.1"/>
    <property type="molecule type" value="Genomic_DNA"/>
</dbReference>
<dbReference type="NCBIfam" id="NF038128">
    <property type="entry name" value="choice_anch_J"/>
    <property type="match status" value="2"/>
</dbReference>
<dbReference type="Gene3D" id="2.60.120.200">
    <property type="match status" value="1"/>
</dbReference>
<dbReference type="Pfam" id="PF00932">
    <property type="entry name" value="LTD"/>
    <property type="match status" value="1"/>
</dbReference>
<evidence type="ECO:0000313" key="3">
    <source>
        <dbReference type="Proteomes" id="UP001141933"/>
    </source>
</evidence>
<dbReference type="PROSITE" id="PS51257">
    <property type="entry name" value="PROKAR_LIPOPROTEIN"/>
    <property type="match status" value="1"/>
</dbReference>
<dbReference type="InterPro" id="IPR045939">
    <property type="entry name" value="YhcR_N"/>
</dbReference>
<dbReference type="PROSITE" id="PS51841">
    <property type="entry name" value="LTD"/>
    <property type="match status" value="1"/>
</dbReference>
<reference evidence="2" key="1">
    <citation type="submission" date="2022-12" db="EMBL/GenBank/DDBJ databases">
        <title>Phocaeicola acetigenes sp. nov., isolated feces from a healthy human.</title>
        <authorList>
            <person name="Do H."/>
            <person name="Ha Y.B."/>
            <person name="Kim J.-S."/>
            <person name="Suh M.K."/>
            <person name="Kim H.S."/>
            <person name="Lee J.-S."/>
        </authorList>
    </citation>
    <scope>NUCLEOTIDE SEQUENCE</scope>
    <source>
        <strain evidence="2">KGMB11183</strain>
    </source>
</reference>
<feature type="domain" description="LTD" evidence="1">
    <location>
        <begin position="511"/>
        <end position="639"/>
    </location>
</feature>
<dbReference type="Proteomes" id="UP001141933">
    <property type="component" value="Unassembled WGS sequence"/>
</dbReference>
<evidence type="ECO:0000313" key="2">
    <source>
        <dbReference type="EMBL" id="MCZ8371109.1"/>
    </source>
</evidence>